<dbReference type="RefSeq" id="WP_062086975.1">
    <property type="nucleotide sequence ID" value="NZ_FCOK02000022.1"/>
</dbReference>
<gene>
    <name evidence="2" type="ORF">AWB69_03622</name>
</gene>
<sequence length="408" mass="44213">MSSTSNDLSQSSNPPRSRAPLEGILVLDISQFLSGPSAALRLGDLGARVIKIERPVSGDICRTLYLTDTDVGGDSTLFHAINRNKESLALDLKMPEDLAALRQLIATADVLIQNFRPGVIDRLGLGYESVRALNPRLVYAGISGYGEAGPWSDMPGQDLLAQSLSGVTWLNGHDNDGPVPLGLSIADMLAGHVLTEGILAALVRRGITGEGAVVQTSLMEALIDLQFELLTTHLNDGHRLPARAEFRNANAYLAAPYGLYPTADGYLALAMMPLAQLADTLPLPLLHQYDAKAAFSQRDEIKRLIAKMLIQHTTAYWVARLRPADVWCAEVLDWPRLLESESFRRLDMLQTVVREDSIAVHTTRSPLRIDGGRAISHRAAPRVGQHSAAIRAEFGLPVSSPLPSGSRS</sequence>
<dbReference type="OrthoDB" id="9058532at2"/>
<evidence type="ECO:0000313" key="2">
    <source>
        <dbReference type="EMBL" id="SAL37286.1"/>
    </source>
</evidence>
<dbReference type="SUPFAM" id="SSF89796">
    <property type="entry name" value="CoA-transferase family III (CaiB/BaiF)"/>
    <property type="match status" value="1"/>
</dbReference>
<evidence type="ECO:0000256" key="1">
    <source>
        <dbReference type="ARBA" id="ARBA00022679"/>
    </source>
</evidence>
<dbReference type="GO" id="GO:0008410">
    <property type="term" value="F:CoA-transferase activity"/>
    <property type="evidence" value="ECO:0007669"/>
    <property type="project" value="TreeGrafter"/>
</dbReference>
<dbReference type="InterPro" id="IPR050483">
    <property type="entry name" value="CoA-transferase_III_domain"/>
</dbReference>
<dbReference type="Gene3D" id="3.30.1540.10">
    <property type="entry name" value="formyl-coa transferase, domain 3"/>
    <property type="match status" value="1"/>
</dbReference>
<evidence type="ECO:0000313" key="3">
    <source>
        <dbReference type="Proteomes" id="UP000054683"/>
    </source>
</evidence>
<dbReference type="EMBL" id="FCOK02000022">
    <property type="protein sequence ID" value="SAL37286.1"/>
    <property type="molecule type" value="Genomic_DNA"/>
</dbReference>
<dbReference type="PANTHER" id="PTHR48207">
    <property type="entry name" value="SUCCINATE--HYDROXYMETHYLGLUTARATE COA-TRANSFERASE"/>
    <property type="match status" value="1"/>
</dbReference>
<dbReference type="InterPro" id="IPR003673">
    <property type="entry name" value="CoA-Trfase_fam_III"/>
</dbReference>
<protein>
    <submittedName>
        <fullName evidence="2">Formyl-CoA transferase</fullName>
    </submittedName>
</protein>
<dbReference type="PANTHER" id="PTHR48207:SF4">
    <property type="entry name" value="BLL6097 PROTEIN"/>
    <property type="match status" value="1"/>
</dbReference>
<dbReference type="InterPro" id="IPR023606">
    <property type="entry name" value="CoA-Trfase_III_dom_1_sf"/>
</dbReference>
<reference evidence="2 3" key="1">
    <citation type="submission" date="2016-01" db="EMBL/GenBank/DDBJ databases">
        <authorList>
            <person name="Oliw E.H."/>
        </authorList>
    </citation>
    <scope>NUCLEOTIDE SEQUENCE [LARGE SCALE GENOMIC DNA]</scope>
    <source>
        <strain evidence="2">LMG 27134</strain>
    </source>
</reference>
<accession>A0A158GZ00</accession>
<proteinExistence type="predicted"/>
<dbReference type="AlphaFoldDB" id="A0A158GZ00"/>
<dbReference type="InterPro" id="IPR044855">
    <property type="entry name" value="CoA-Trfase_III_dom3_sf"/>
</dbReference>
<dbReference type="Gene3D" id="3.40.50.10540">
    <property type="entry name" value="Crotonobetainyl-coa:carnitine coa-transferase, domain 1"/>
    <property type="match status" value="1"/>
</dbReference>
<dbReference type="Proteomes" id="UP000054683">
    <property type="component" value="Unassembled WGS sequence"/>
</dbReference>
<organism evidence="2 3">
    <name type="scientific">Caballeronia udeis</name>
    <dbReference type="NCBI Taxonomy" id="1232866"/>
    <lineage>
        <taxon>Bacteria</taxon>
        <taxon>Pseudomonadati</taxon>
        <taxon>Pseudomonadota</taxon>
        <taxon>Betaproteobacteria</taxon>
        <taxon>Burkholderiales</taxon>
        <taxon>Burkholderiaceae</taxon>
        <taxon>Caballeronia</taxon>
    </lineage>
</organism>
<dbReference type="Pfam" id="PF02515">
    <property type="entry name" value="CoA_transf_3"/>
    <property type="match status" value="1"/>
</dbReference>
<keyword evidence="1 2" id="KW-0808">Transferase</keyword>
<name>A0A158GZ00_9BURK</name>